<sequence length="145" mass="15183">MTNGGGDTVSGGATELRRPLGTVPPVERGATRIADRVVAKIASQAAREAVGELTKDAARPYADVAVRPQALDSARAGAAPVDTARVRVHLELDYPTDIGARCAAVRRHVVERVGALVGMEVPEVTVHVERLHPAPAQGTAQGRTR</sequence>
<evidence type="ECO:0000256" key="2">
    <source>
        <dbReference type="SAM" id="MobiDB-lite"/>
    </source>
</evidence>
<evidence type="ECO:0000313" key="3">
    <source>
        <dbReference type="EMBL" id="ELS52216.1"/>
    </source>
</evidence>
<gene>
    <name evidence="3" type="ORF">STVIR_6819</name>
</gene>
<accession>L8P3V9</accession>
<dbReference type="PATRIC" id="fig|1160705.3.peg.6735"/>
<evidence type="ECO:0008006" key="5">
    <source>
        <dbReference type="Google" id="ProtNLM"/>
    </source>
</evidence>
<dbReference type="Proteomes" id="UP000011205">
    <property type="component" value="Unassembled WGS sequence"/>
</dbReference>
<dbReference type="AlphaFoldDB" id="L8P3V9"/>
<name>L8P3V9_STRVR</name>
<dbReference type="InterPro" id="IPR005531">
    <property type="entry name" value="Asp23"/>
</dbReference>
<dbReference type="Pfam" id="PF03780">
    <property type="entry name" value="Asp23"/>
    <property type="match status" value="1"/>
</dbReference>
<reference evidence="3 4" key="1">
    <citation type="journal article" date="2013" name="Genome Announc.">
        <title>Draft Genome Sequence of Streptomyces viridochromogenes Strain Tu57, Producer of Avilamycin.</title>
        <authorList>
            <person name="Gruning B.A."/>
            <person name="Erxleben A."/>
            <person name="Hahnlein A."/>
            <person name="Gunther S."/>
        </authorList>
    </citation>
    <scope>NUCLEOTIDE SEQUENCE [LARGE SCALE GENOMIC DNA]</scope>
    <source>
        <strain evidence="3 4">Tue57</strain>
    </source>
</reference>
<feature type="region of interest" description="Disordered" evidence="2">
    <location>
        <begin position="1"/>
        <end position="25"/>
    </location>
</feature>
<evidence type="ECO:0000313" key="4">
    <source>
        <dbReference type="Proteomes" id="UP000011205"/>
    </source>
</evidence>
<evidence type="ECO:0000256" key="1">
    <source>
        <dbReference type="ARBA" id="ARBA00005721"/>
    </source>
</evidence>
<comment type="similarity">
    <text evidence="1">Belongs to the asp23 family.</text>
</comment>
<protein>
    <recommendedName>
        <fullName evidence="5">Asp23/Gls24 family envelope stress response protein</fullName>
    </recommendedName>
</protein>
<organism evidence="3 4">
    <name type="scientific">Streptomyces viridochromogenes Tue57</name>
    <dbReference type="NCBI Taxonomy" id="1160705"/>
    <lineage>
        <taxon>Bacteria</taxon>
        <taxon>Bacillati</taxon>
        <taxon>Actinomycetota</taxon>
        <taxon>Actinomycetes</taxon>
        <taxon>Kitasatosporales</taxon>
        <taxon>Streptomycetaceae</taxon>
        <taxon>Streptomyces</taxon>
    </lineage>
</organism>
<dbReference type="EMBL" id="AMLP01000215">
    <property type="protein sequence ID" value="ELS52216.1"/>
    <property type="molecule type" value="Genomic_DNA"/>
</dbReference>
<proteinExistence type="inferred from homology"/>
<comment type="caution">
    <text evidence="3">The sequence shown here is derived from an EMBL/GenBank/DDBJ whole genome shotgun (WGS) entry which is preliminary data.</text>
</comment>